<feature type="binding site" evidence="16">
    <location>
        <position position="210"/>
    </location>
    <ligand>
        <name>NADP(+)</name>
        <dbReference type="ChEBI" id="CHEBI:58349"/>
    </ligand>
</feature>
<comment type="cofactor">
    <cofactor evidence="14 17">
        <name>Zn(2+)</name>
        <dbReference type="ChEBI" id="CHEBI:29105"/>
    </cofactor>
    <text evidence="14 17">Binds 1 zinc ion.</text>
</comment>
<keyword evidence="14" id="KW-0378">Hydrolase</keyword>
<sequence>MMIEELSVGTAVTPTEDVAMLRALELAGSADFRRRGGNPRVGCVVLAPDGTTIAEGYHRGAGTAHAEAVALAVAGDRARGSTVVVTLEPCAHRGRTGPCADAVVAAGVRRVIFAQPDPNPVASGGAERLRSAGVDVIVGHRTDEAVALNPDWTFAQRTGRPRVRLKIASTLDGRVAAADGSSRWITSAEAREDGHRLRALADAVLVGTGTVLADDPLLTVRIPGPEAYEQPLRAVFGTTPIAASAAIHSTGSSAEPPILLGTRSPSAALAHLRREGVSSVLIEGGPRTAAAFLSAGLVDEVVSYLAPVLLGAGPAAVGDLGITTIGSALRGEITDLRSLGSGPQLCVRIVTRLITREQDDVHRNH</sequence>
<reference evidence="19" key="2">
    <citation type="submission" date="2020-09" db="EMBL/GenBank/DDBJ databases">
        <authorList>
            <person name="Sun Q."/>
            <person name="Zhou Y."/>
        </authorList>
    </citation>
    <scope>NUCLEOTIDE SEQUENCE</scope>
    <source>
        <strain evidence="19">CGMCC 4.7306</strain>
    </source>
</reference>
<dbReference type="Proteomes" id="UP000613840">
    <property type="component" value="Unassembled WGS sequence"/>
</dbReference>
<comment type="caution">
    <text evidence="19">The sequence shown here is derived from an EMBL/GenBank/DDBJ whole genome shotgun (WGS) entry which is preliminary data.</text>
</comment>
<dbReference type="AlphaFoldDB" id="A0A917W7M8"/>
<dbReference type="EC" id="1.1.1.193" evidence="14"/>
<proteinExistence type="inferred from homology"/>
<feature type="binding site" evidence="16">
    <location>
        <begin position="285"/>
        <end position="291"/>
    </location>
    <ligand>
        <name>NADP(+)</name>
        <dbReference type="ChEBI" id="CHEBI:58349"/>
    </ligand>
</feature>
<feature type="domain" description="CMP/dCMP-type deaminase" evidence="18">
    <location>
        <begin position="14"/>
        <end position="137"/>
    </location>
</feature>
<dbReference type="GO" id="GO:0008703">
    <property type="term" value="F:5-amino-6-(5-phosphoribosylamino)uracil reductase activity"/>
    <property type="evidence" value="ECO:0007669"/>
    <property type="project" value="UniProtKB-EC"/>
</dbReference>
<dbReference type="PANTHER" id="PTHR38011">
    <property type="entry name" value="DIHYDROFOLATE REDUCTASE FAMILY PROTEIN (AFU_ORTHOLOGUE AFUA_8G06820)"/>
    <property type="match status" value="1"/>
</dbReference>
<dbReference type="Pfam" id="PF01872">
    <property type="entry name" value="RibD_C"/>
    <property type="match status" value="1"/>
</dbReference>
<feature type="binding site" evidence="16">
    <location>
        <position position="184"/>
    </location>
    <ligand>
        <name>NADP(+)</name>
        <dbReference type="ChEBI" id="CHEBI:58349"/>
    </ligand>
</feature>
<dbReference type="PIRSF" id="PIRSF006769">
    <property type="entry name" value="RibD"/>
    <property type="match status" value="1"/>
</dbReference>
<evidence type="ECO:0000256" key="3">
    <source>
        <dbReference type="ARBA" id="ARBA00004910"/>
    </source>
</evidence>
<evidence type="ECO:0000256" key="6">
    <source>
        <dbReference type="ARBA" id="ARBA00022619"/>
    </source>
</evidence>
<dbReference type="InterPro" id="IPR024072">
    <property type="entry name" value="DHFR-like_dom_sf"/>
</dbReference>
<comment type="function">
    <text evidence="1 14">Converts 2,5-diamino-6-(ribosylamino)-4(3h)-pyrimidinone 5'-phosphate into 5-amino-6-(ribosylamino)-2,4(1h,3h)-pyrimidinedione 5'-phosphate.</text>
</comment>
<evidence type="ECO:0000313" key="20">
    <source>
        <dbReference type="Proteomes" id="UP000613840"/>
    </source>
</evidence>
<dbReference type="SUPFAM" id="SSF53927">
    <property type="entry name" value="Cytidine deaminase-like"/>
    <property type="match status" value="1"/>
</dbReference>
<keyword evidence="10 14" id="KW-0560">Oxidoreductase</keyword>
<evidence type="ECO:0000256" key="2">
    <source>
        <dbReference type="ARBA" id="ARBA00004882"/>
    </source>
</evidence>
<gene>
    <name evidence="19" type="ORF">GCM10011575_36540</name>
</gene>
<dbReference type="Gene3D" id="3.40.140.10">
    <property type="entry name" value="Cytidine Deaminase, domain 2"/>
    <property type="match status" value="1"/>
</dbReference>
<evidence type="ECO:0000256" key="16">
    <source>
        <dbReference type="PIRSR" id="PIRSR006769-2"/>
    </source>
</evidence>
<evidence type="ECO:0000256" key="15">
    <source>
        <dbReference type="PIRSR" id="PIRSR006769-1"/>
    </source>
</evidence>
<feature type="binding site" evidence="16">
    <location>
        <position position="283"/>
    </location>
    <ligand>
        <name>substrate</name>
    </ligand>
</feature>
<dbReference type="PROSITE" id="PS00903">
    <property type="entry name" value="CYT_DCMP_DEAMINASES_1"/>
    <property type="match status" value="1"/>
</dbReference>
<evidence type="ECO:0000256" key="9">
    <source>
        <dbReference type="ARBA" id="ARBA00022857"/>
    </source>
</evidence>
<dbReference type="InterPro" id="IPR016192">
    <property type="entry name" value="APOBEC/CMP_deaminase_Zn-bd"/>
</dbReference>
<dbReference type="EMBL" id="BMMZ01000010">
    <property type="protein sequence ID" value="GGL75058.1"/>
    <property type="molecule type" value="Genomic_DNA"/>
</dbReference>
<dbReference type="Pfam" id="PF00383">
    <property type="entry name" value="dCMP_cyt_deam_1"/>
    <property type="match status" value="1"/>
</dbReference>
<dbReference type="InterPro" id="IPR016193">
    <property type="entry name" value="Cytidine_deaminase-like"/>
</dbReference>
<dbReference type="GO" id="GO:0008270">
    <property type="term" value="F:zinc ion binding"/>
    <property type="evidence" value="ECO:0007669"/>
    <property type="project" value="InterPro"/>
</dbReference>
<evidence type="ECO:0000256" key="1">
    <source>
        <dbReference type="ARBA" id="ARBA00002151"/>
    </source>
</evidence>
<evidence type="ECO:0000256" key="5">
    <source>
        <dbReference type="ARBA" id="ARBA00007417"/>
    </source>
</evidence>
<dbReference type="NCBIfam" id="TIGR00326">
    <property type="entry name" value="eubact_ribD"/>
    <property type="match status" value="1"/>
</dbReference>
<keyword evidence="7 14" id="KW-0479">Metal-binding</keyword>
<comment type="catalytic activity">
    <reaction evidence="12 14">
        <text>5-amino-6-(5-phospho-D-ribitylamino)uracil + NADP(+) = 5-amino-6-(5-phospho-D-ribosylamino)uracil + NADPH + H(+)</text>
        <dbReference type="Rhea" id="RHEA:17845"/>
        <dbReference type="ChEBI" id="CHEBI:15378"/>
        <dbReference type="ChEBI" id="CHEBI:57783"/>
        <dbReference type="ChEBI" id="CHEBI:58349"/>
        <dbReference type="ChEBI" id="CHEBI:58421"/>
        <dbReference type="ChEBI" id="CHEBI:58453"/>
        <dbReference type="EC" id="1.1.1.193"/>
    </reaction>
</comment>
<dbReference type="GO" id="GO:0008835">
    <property type="term" value="F:diaminohydroxyphosphoribosylaminopyrimidine deaminase activity"/>
    <property type="evidence" value="ECO:0007669"/>
    <property type="project" value="UniProtKB-EC"/>
</dbReference>
<comment type="similarity">
    <text evidence="5 14">In the C-terminal section; belongs to the HTP reductase family.</text>
</comment>
<feature type="binding site" evidence="16">
    <location>
        <position position="221"/>
    </location>
    <ligand>
        <name>NADP(+)</name>
        <dbReference type="ChEBI" id="CHEBI:58349"/>
    </ligand>
</feature>
<comment type="similarity">
    <text evidence="4 14">In the N-terminal section; belongs to the cytidine and deoxycytidylate deaminase family.</text>
</comment>
<evidence type="ECO:0000256" key="12">
    <source>
        <dbReference type="ARBA" id="ARBA00049861"/>
    </source>
</evidence>
<dbReference type="InterPro" id="IPR004794">
    <property type="entry name" value="Eubact_RibD"/>
</dbReference>
<dbReference type="PROSITE" id="PS51747">
    <property type="entry name" value="CYT_DCMP_DEAMINASES_2"/>
    <property type="match status" value="1"/>
</dbReference>
<evidence type="ECO:0000256" key="4">
    <source>
        <dbReference type="ARBA" id="ARBA00005259"/>
    </source>
</evidence>
<keyword evidence="11" id="KW-0511">Multifunctional enzyme</keyword>
<evidence type="ECO:0000313" key="19">
    <source>
        <dbReference type="EMBL" id="GGL75058.1"/>
    </source>
</evidence>
<feature type="binding site" evidence="16">
    <location>
        <position position="182"/>
    </location>
    <ligand>
        <name>substrate</name>
    </ligand>
</feature>
<dbReference type="PANTHER" id="PTHR38011:SF7">
    <property type="entry name" value="2,5-DIAMINO-6-RIBOSYLAMINO-4(3H)-PYRIMIDINONE 5'-PHOSPHATE REDUCTASE"/>
    <property type="match status" value="1"/>
</dbReference>
<keyword evidence="6 14" id="KW-0686">Riboflavin biosynthesis</keyword>
<dbReference type="GO" id="GO:0009231">
    <property type="term" value="P:riboflavin biosynthetic process"/>
    <property type="evidence" value="ECO:0007669"/>
    <property type="project" value="UniProtKB-KW"/>
</dbReference>
<reference evidence="19" key="1">
    <citation type="journal article" date="2014" name="Int. J. Syst. Evol. Microbiol.">
        <title>Complete genome sequence of Corynebacterium casei LMG S-19264T (=DSM 44701T), isolated from a smear-ripened cheese.</title>
        <authorList>
            <consortium name="US DOE Joint Genome Institute (JGI-PGF)"/>
            <person name="Walter F."/>
            <person name="Albersmeier A."/>
            <person name="Kalinowski J."/>
            <person name="Ruckert C."/>
        </authorList>
    </citation>
    <scope>NUCLEOTIDE SEQUENCE</scope>
    <source>
        <strain evidence="19">CGMCC 4.7306</strain>
    </source>
</reference>
<dbReference type="InterPro" id="IPR002125">
    <property type="entry name" value="CMP_dCMP_dom"/>
</dbReference>
<evidence type="ECO:0000256" key="14">
    <source>
        <dbReference type="PIRNR" id="PIRNR006769"/>
    </source>
</evidence>
<feature type="binding site" evidence="16">
    <location>
        <position position="218"/>
    </location>
    <ligand>
        <name>substrate</name>
    </ligand>
</feature>
<dbReference type="InterPro" id="IPR050765">
    <property type="entry name" value="Riboflavin_Biosynth_HTPR"/>
</dbReference>
<feature type="binding site" evidence="17">
    <location>
        <position position="65"/>
    </location>
    <ligand>
        <name>Zn(2+)</name>
        <dbReference type="ChEBI" id="CHEBI:29105"/>
        <note>catalytic</note>
    </ligand>
</feature>
<comment type="pathway">
    <text evidence="2 14">Cofactor biosynthesis; riboflavin biosynthesis; 5-amino-6-(D-ribitylamino)uracil from GTP: step 2/4.</text>
</comment>
<feature type="binding site" evidence="16">
    <location>
        <position position="198"/>
    </location>
    <ligand>
        <name>substrate</name>
    </ligand>
</feature>
<name>A0A917W7M8_9ACTN</name>
<evidence type="ECO:0000256" key="11">
    <source>
        <dbReference type="ARBA" id="ARBA00023268"/>
    </source>
</evidence>
<keyword evidence="8 14" id="KW-0862">Zinc</keyword>
<feature type="binding site" evidence="16">
    <location>
        <position position="168"/>
    </location>
    <ligand>
        <name>NADP(+)</name>
        <dbReference type="ChEBI" id="CHEBI:58349"/>
    </ligand>
</feature>
<dbReference type="InterPro" id="IPR002734">
    <property type="entry name" value="RibDG_C"/>
</dbReference>
<organism evidence="19 20">
    <name type="scientific">Microlunatus endophyticus</name>
    <dbReference type="NCBI Taxonomy" id="1716077"/>
    <lineage>
        <taxon>Bacteria</taxon>
        <taxon>Bacillati</taxon>
        <taxon>Actinomycetota</taxon>
        <taxon>Actinomycetes</taxon>
        <taxon>Propionibacteriales</taxon>
        <taxon>Propionibacteriaceae</taxon>
        <taxon>Microlunatus</taxon>
    </lineage>
</organism>
<dbReference type="CDD" id="cd01284">
    <property type="entry name" value="Riboflavin_deaminase-reductase"/>
    <property type="match status" value="1"/>
</dbReference>
<dbReference type="EC" id="3.5.4.26" evidence="14"/>
<evidence type="ECO:0000256" key="10">
    <source>
        <dbReference type="ARBA" id="ARBA00023002"/>
    </source>
</evidence>
<evidence type="ECO:0000256" key="8">
    <source>
        <dbReference type="ARBA" id="ARBA00022833"/>
    </source>
</evidence>
<dbReference type="Gene3D" id="3.40.430.10">
    <property type="entry name" value="Dihydrofolate Reductase, subunit A"/>
    <property type="match status" value="2"/>
</dbReference>
<comment type="pathway">
    <text evidence="3 14">Cofactor biosynthesis; riboflavin biosynthesis; 5-amino-6-(D-ribitylamino)uracil from GTP: step 3/4.</text>
</comment>
<dbReference type="RefSeq" id="WP_229670281.1">
    <property type="nucleotide sequence ID" value="NZ_BMMZ01000010.1"/>
</dbReference>
<accession>A0A917W7M8</accession>
<evidence type="ECO:0000256" key="7">
    <source>
        <dbReference type="ARBA" id="ARBA00022723"/>
    </source>
</evidence>
<feature type="binding site" evidence="16">
    <location>
        <position position="238"/>
    </location>
    <ligand>
        <name>NADP(+)</name>
        <dbReference type="ChEBI" id="CHEBI:58349"/>
    </ligand>
</feature>
<feature type="binding site" evidence="17">
    <location>
        <position position="90"/>
    </location>
    <ligand>
        <name>Zn(2+)</name>
        <dbReference type="ChEBI" id="CHEBI:29105"/>
        <note>catalytic</note>
    </ligand>
</feature>
<keyword evidence="9 14" id="KW-0521">NADP</keyword>
<feature type="binding site" evidence="17">
    <location>
        <position position="99"/>
    </location>
    <ligand>
        <name>Zn(2+)</name>
        <dbReference type="ChEBI" id="CHEBI:29105"/>
        <note>catalytic</note>
    </ligand>
</feature>
<comment type="catalytic activity">
    <reaction evidence="13 14">
        <text>2,5-diamino-6-hydroxy-4-(5-phosphoribosylamino)-pyrimidine + H2O + H(+) = 5-amino-6-(5-phospho-D-ribosylamino)uracil + NH4(+)</text>
        <dbReference type="Rhea" id="RHEA:21868"/>
        <dbReference type="ChEBI" id="CHEBI:15377"/>
        <dbReference type="ChEBI" id="CHEBI:15378"/>
        <dbReference type="ChEBI" id="CHEBI:28938"/>
        <dbReference type="ChEBI" id="CHEBI:58453"/>
        <dbReference type="ChEBI" id="CHEBI:58614"/>
        <dbReference type="EC" id="3.5.4.26"/>
    </reaction>
</comment>
<keyword evidence="20" id="KW-1185">Reference proteome</keyword>
<dbReference type="SUPFAM" id="SSF53597">
    <property type="entry name" value="Dihydrofolate reductase-like"/>
    <property type="match status" value="1"/>
</dbReference>
<evidence type="ECO:0000259" key="18">
    <source>
        <dbReference type="PROSITE" id="PS51747"/>
    </source>
</evidence>
<protein>
    <recommendedName>
        <fullName evidence="14">Riboflavin biosynthesis protein RibD</fullName>
    </recommendedName>
    <domain>
        <recommendedName>
            <fullName evidence="14">Diaminohydroxyphosphoribosylaminopyrimidine deaminase</fullName>
            <shortName evidence="14">DRAP deaminase</shortName>
            <ecNumber evidence="14">3.5.4.26</ecNumber>
        </recommendedName>
        <alternativeName>
            <fullName evidence="14">Riboflavin-specific deaminase</fullName>
        </alternativeName>
    </domain>
    <domain>
        <recommendedName>
            <fullName evidence="14">5-amino-6-(5-phosphoribosylamino)uracil reductase</fullName>
            <ecNumber evidence="14">1.1.1.193</ecNumber>
        </recommendedName>
        <alternativeName>
            <fullName evidence="14">HTP reductase</fullName>
        </alternativeName>
    </domain>
</protein>
<feature type="active site" description="Proton donor" evidence="15">
    <location>
        <position position="67"/>
    </location>
</feature>
<evidence type="ECO:0000256" key="17">
    <source>
        <dbReference type="PIRSR" id="PIRSR006769-3"/>
    </source>
</evidence>
<evidence type="ECO:0000256" key="13">
    <source>
        <dbReference type="ARBA" id="ARBA00049886"/>
    </source>
</evidence>
<feature type="binding site" evidence="16">
    <location>
        <position position="214"/>
    </location>
    <ligand>
        <name>NADP(+)</name>
        <dbReference type="ChEBI" id="CHEBI:58349"/>
    </ligand>
</feature>